<accession>A0A5B0RXS7</accession>
<comment type="caution">
    <text evidence="2">The sequence shown here is derived from an EMBL/GenBank/DDBJ whole genome shotgun (WGS) entry which is preliminary data.</text>
</comment>
<evidence type="ECO:0000313" key="1">
    <source>
        <dbReference type="EMBL" id="KAA1086868.1"/>
    </source>
</evidence>
<organism evidence="2 4">
    <name type="scientific">Puccinia graminis f. sp. tritici</name>
    <dbReference type="NCBI Taxonomy" id="56615"/>
    <lineage>
        <taxon>Eukaryota</taxon>
        <taxon>Fungi</taxon>
        <taxon>Dikarya</taxon>
        <taxon>Basidiomycota</taxon>
        <taxon>Pucciniomycotina</taxon>
        <taxon>Pucciniomycetes</taxon>
        <taxon>Pucciniales</taxon>
        <taxon>Pucciniaceae</taxon>
        <taxon>Puccinia</taxon>
    </lineage>
</organism>
<sequence length="86" mass="9648">MDWIKNKKMSAKSNHLRGDLKIGEHSGHESMAFPRSVNETTRLFIEEGPVFYVLETAVPNYQSEAKQGLVRSAMVVICTLIESSHA</sequence>
<evidence type="ECO:0000313" key="2">
    <source>
        <dbReference type="EMBL" id="KAA1129314.1"/>
    </source>
</evidence>
<dbReference type="EMBL" id="VSWC01000105">
    <property type="protein sequence ID" value="KAA1086868.1"/>
    <property type="molecule type" value="Genomic_DNA"/>
</dbReference>
<keyword evidence="3" id="KW-1185">Reference proteome</keyword>
<evidence type="ECO:0000313" key="3">
    <source>
        <dbReference type="Proteomes" id="UP000324748"/>
    </source>
</evidence>
<dbReference type="Proteomes" id="UP000324748">
    <property type="component" value="Unassembled WGS sequence"/>
</dbReference>
<name>A0A5B0RXS7_PUCGR</name>
<gene>
    <name evidence="1" type="ORF">PGT21_014218</name>
    <name evidence="2" type="ORF">PGTUg99_026527</name>
</gene>
<dbReference type="EMBL" id="VDEP01000137">
    <property type="protein sequence ID" value="KAA1129314.1"/>
    <property type="molecule type" value="Genomic_DNA"/>
</dbReference>
<proteinExistence type="predicted"/>
<evidence type="ECO:0000313" key="4">
    <source>
        <dbReference type="Proteomes" id="UP000325313"/>
    </source>
</evidence>
<dbReference type="Proteomes" id="UP000325313">
    <property type="component" value="Unassembled WGS sequence"/>
</dbReference>
<dbReference type="AlphaFoldDB" id="A0A5B0RXS7"/>
<reference evidence="3 4" key="1">
    <citation type="submission" date="2019-05" db="EMBL/GenBank/DDBJ databases">
        <title>Emergence of the Ug99 lineage of the wheat stem rust pathogen through somatic hybridization.</title>
        <authorList>
            <person name="Li F."/>
            <person name="Upadhyaya N.M."/>
            <person name="Sperschneider J."/>
            <person name="Matny O."/>
            <person name="Nguyen-Phuc H."/>
            <person name="Mago R."/>
            <person name="Raley C."/>
            <person name="Miller M.E."/>
            <person name="Silverstein K.A.T."/>
            <person name="Henningsen E."/>
            <person name="Hirsch C.D."/>
            <person name="Visser B."/>
            <person name="Pretorius Z.A."/>
            <person name="Steffenson B.J."/>
            <person name="Schwessinger B."/>
            <person name="Dodds P.N."/>
            <person name="Figueroa M."/>
        </authorList>
    </citation>
    <scope>NUCLEOTIDE SEQUENCE [LARGE SCALE GENOMIC DNA]</scope>
    <source>
        <strain evidence="1">21-0</strain>
        <strain evidence="2 4">Ug99</strain>
    </source>
</reference>
<protein>
    <submittedName>
        <fullName evidence="2">Uncharacterized protein</fullName>
    </submittedName>
</protein>